<dbReference type="AlphaFoldDB" id="A0A835VV15"/>
<proteinExistence type="predicted"/>
<dbReference type="EMBL" id="JAEHOC010000032">
    <property type="protein sequence ID" value="KAG2428950.1"/>
    <property type="molecule type" value="Genomic_DNA"/>
</dbReference>
<feature type="chain" id="PRO_5032934747" evidence="2">
    <location>
        <begin position="27"/>
        <end position="406"/>
    </location>
</feature>
<dbReference type="OrthoDB" id="534216at2759"/>
<evidence type="ECO:0000256" key="2">
    <source>
        <dbReference type="SAM" id="SignalP"/>
    </source>
</evidence>
<feature type="region of interest" description="Disordered" evidence="1">
    <location>
        <begin position="374"/>
        <end position="406"/>
    </location>
</feature>
<accession>A0A835VV15</accession>
<comment type="caution">
    <text evidence="3">The sequence shown here is derived from an EMBL/GenBank/DDBJ whole genome shotgun (WGS) entry which is preliminary data.</text>
</comment>
<reference evidence="3" key="1">
    <citation type="journal article" date="2020" name="bioRxiv">
        <title>Comparative genomics of Chlamydomonas.</title>
        <authorList>
            <person name="Craig R.J."/>
            <person name="Hasan A.R."/>
            <person name="Ness R.W."/>
            <person name="Keightley P.D."/>
        </authorList>
    </citation>
    <scope>NUCLEOTIDE SEQUENCE</scope>
    <source>
        <strain evidence="3">SAG 7.73</strain>
    </source>
</reference>
<evidence type="ECO:0000256" key="1">
    <source>
        <dbReference type="SAM" id="MobiDB-lite"/>
    </source>
</evidence>
<organism evidence="3 4">
    <name type="scientific">Chlamydomonas incerta</name>
    <dbReference type="NCBI Taxonomy" id="51695"/>
    <lineage>
        <taxon>Eukaryota</taxon>
        <taxon>Viridiplantae</taxon>
        <taxon>Chlorophyta</taxon>
        <taxon>core chlorophytes</taxon>
        <taxon>Chlorophyceae</taxon>
        <taxon>CS clade</taxon>
        <taxon>Chlamydomonadales</taxon>
        <taxon>Chlamydomonadaceae</taxon>
        <taxon>Chlamydomonas</taxon>
    </lineage>
</organism>
<sequence length="406" mass="43397">MLRARLFRAALMLALVALISTANVAASLRQIEERAEAGPAGEDRSVALIKLFDNFSSIGQEQHDAWLNIWSTQAWAVLQSLQAARDRAPLHLLLVGDSTMRKQKAFLCDFMEPGVQHDFHGPEVLESSCFNRELKLRVTHLWSPCCDPAGLRHYAQRLADADGGAKRALVEPQVVYHNCGLHLMHLGAFRTFECLPRPYEEVLAGFQAAVQEVYPSTLQVVMTTHSICESLFTGGYREAVDQAHWNPQALTDACVKDLSQRIWRSKDASAVATRSAPEGVTRVLGGLCRSGLMIDATAARQRAAVLAAVDTARRRGAGSGAGPEARVDVVDAYALTWQQCWASDKMDGRHYPYLVPLEAQQFLAVVSKWLGGGGGGSGSGSGSGDSSGGGAGGAIGGQGGGGASGR</sequence>
<protein>
    <submittedName>
        <fullName evidence="3">Uncharacterized protein</fullName>
    </submittedName>
</protein>
<name>A0A835VV15_CHLIN</name>
<dbReference type="Proteomes" id="UP000650467">
    <property type="component" value="Unassembled WGS sequence"/>
</dbReference>
<gene>
    <name evidence="3" type="ORF">HXX76_011194</name>
</gene>
<evidence type="ECO:0000313" key="4">
    <source>
        <dbReference type="Proteomes" id="UP000650467"/>
    </source>
</evidence>
<feature type="signal peptide" evidence="2">
    <location>
        <begin position="1"/>
        <end position="26"/>
    </location>
</feature>
<evidence type="ECO:0000313" key="3">
    <source>
        <dbReference type="EMBL" id="KAG2428950.1"/>
    </source>
</evidence>
<keyword evidence="2" id="KW-0732">Signal</keyword>
<keyword evidence="4" id="KW-1185">Reference proteome</keyword>